<evidence type="ECO:0000256" key="1">
    <source>
        <dbReference type="SAM" id="MobiDB-lite"/>
    </source>
</evidence>
<feature type="compositionally biased region" description="Basic residues" evidence="1">
    <location>
        <begin position="33"/>
        <end position="45"/>
    </location>
</feature>
<organism evidence="2 3">
    <name type="scientific">Ficus carica</name>
    <name type="common">Common fig</name>
    <dbReference type="NCBI Taxonomy" id="3494"/>
    <lineage>
        <taxon>Eukaryota</taxon>
        <taxon>Viridiplantae</taxon>
        <taxon>Streptophyta</taxon>
        <taxon>Embryophyta</taxon>
        <taxon>Tracheophyta</taxon>
        <taxon>Spermatophyta</taxon>
        <taxon>Magnoliopsida</taxon>
        <taxon>eudicotyledons</taxon>
        <taxon>Gunneridae</taxon>
        <taxon>Pentapetalae</taxon>
        <taxon>rosids</taxon>
        <taxon>fabids</taxon>
        <taxon>Rosales</taxon>
        <taxon>Moraceae</taxon>
        <taxon>Ficeae</taxon>
        <taxon>Ficus</taxon>
    </lineage>
</organism>
<feature type="non-terminal residue" evidence="2">
    <location>
        <position position="69"/>
    </location>
</feature>
<dbReference type="Proteomes" id="UP001187192">
    <property type="component" value="Unassembled WGS sequence"/>
</dbReference>
<dbReference type="AlphaFoldDB" id="A0AA88AII2"/>
<evidence type="ECO:0000313" key="3">
    <source>
        <dbReference type="Proteomes" id="UP001187192"/>
    </source>
</evidence>
<comment type="caution">
    <text evidence="2">The sequence shown here is derived from an EMBL/GenBank/DDBJ whole genome shotgun (WGS) entry which is preliminary data.</text>
</comment>
<keyword evidence="3" id="KW-1185">Reference proteome</keyword>
<reference evidence="2" key="1">
    <citation type="submission" date="2023-07" db="EMBL/GenBank/DDBJ databases">
        <title>draft genome sequence of fig (Ficus carica).</title>
        <authorList>
            <person name="Takahashi T."/>
            <person name="Nishimura K."/>
        </authorList>
    </citation>
    <scope>NUCLEOTIDE SEQUENCE</scope>
</reference>
<proteinExistence type="predicted"/>
<protein>
    <submittedName>
        <fullName evidence="2">Uncharacterized protein</fullName>
    </submittedName>
</protein>
<accession>A0AA88AII2</accession>
<dbReference type="EMBL" id="BTGU01000037">
    <property type="protein sequence ID" value="GMN51322.1"/>
    <property type="molecule type" value="Genomic_DNA"/>
</dbReference>
<name>A0AA88AII2_FICCA</name>
<feature type="region of interest" description="Disordered" evidence="1">
    <location>
        <begin position="1"/>
        <end position="45"/>
    </location>
</feature>
<evidence type="ECO:0000313" key="2">
    <source>
        <dbReference type="EMBL" id="GMN51322.1"/>
    </source>
</evidence>
<sequence length="69" mass="7787">MDKSVVEGLYRILRRRRRTPATHPDAGDSPPASHHRPQLRPTGRRRPLFLSLPLSLLFSLSSPLSSPFS</sequence>
<gene>
    <name evidence="2" type="ORF">TIFTF001_020477</name>
</gene>